<reference evidence="1" key="1">
    <citation type="submission" date="2022-03" db="EMBL/GenBank/DDBJ databases">
        <authorList>
            <person name="Martin C."/>
        </authorList>
    </citation>
    <scope>NUCLEOTIDE SEQUENCE</scope>
</reference>
<accession>A0A8S4N1Z3</accession>
<protein>
    <submittedName>
        <fullName evidence="1">Uncharacterized protein</fullName>
    </submittedName>
</protein>
<dbReference type="AlphaFoldDB" id="A0A8S4N1Z3"/>
<comment type="caution">
    <text evidence="1">The sequence shown here is derived from an EMBL/GenBank/DDBJ whole genome shotgun (WGS) entry which is preliminary data.</text>
</comment>
<gene>
    <name evidence="1" type="ORF">OFUS_LOCUS2452</name>
</gene>
<feature type="non-terminal residue" evidence="1">
    <location>
        <position position="244"/>
    </location>
</feature>
<proteinExistence type="predicted"/>
<keyword evidence="2" id="KW-1185">Reference proteome</keyword>
<name>A0A8S4N1Z3_OWEFU</name>
<evidence type="ECO:0000313" key="1">
    <source>
        <dbReference type="EMBL" id="CAH1775104.1"/>
    </source>
</evidence>
<sequence>DVCKDTIFTPLKNRLNYRRYFKKIMEIFHLKPQDVSKVGGTIVKPLETGLPRMLKLAVGPHRQQTILFPTVDHVFMKTYDVLDVQSKHDGSLQVPFEPQSSDPCAGRITRQEFDYFIECCQENCCIFSKDNRNSSKYEQQALYTYGLDHWQHLGRGYEFTISSNYKTLEIVSNRFNEEKEIYEVNWSLCLTFQQIHDLLDNIWLIMEPLTLAEKNCLATLHDDHLNQMGTWSCNVCQFMNRRTV</sequence>
<dbReference type="Proteomes" id="UP000749559">
    <property type="component" value="Unassembled WGS sequence"/>
</dbReference>
<feature type="non-terminal residue" evidence="1">
    <location>
        <position position="1"/>
    </location>
</feature>
<organism evidence="1 2">
    <name type="scientific">Owenia fusiformis</name>
    <name type="common">Polychaete worm</name>
    <dbReference type="NCBI Taxonomy" id="6347"/>
    <lineage>
        <taxon>Eukaryota</taxon>
        <taxon>Metazoa</taxon>
        <taxon>Spiralia</taxon>
        <taxon>Lophotrochozoa</taxon>
        <taxon>Annelida</taxon>
        <taxon>Polychaeta</taxon>
        <taxon>Sedentaria</taxon>
        <taxon>Canalipalpata</taxon>
        <taxon>Sabellida</taxon>
        <taxon>Oweniida</taxon>
        <taxon>Oweniidae</taxon>
        <taxon>Owenia</taxon>
    </lineage>
</organism>
<evidence type="ECO:0000313" key="2">
    <source>
        <dbReference type="Proteomes" id="UP000749559"/>
    </source>
</evidence>
<dbReference type="EMBL" id="CAIIXF020000001">
    <property type="protein sequence ID" value="CAH1775104.1"/>
    <property type="molecule type" value="Genomic_DNA"/>
</dbReference>